<evidence type="ECO:0000313" key="4">
    <source>
        <dbReference type="Proteomes" id="UP001066276"/>
    </source>
</evidence>
<keyword evidence="4" id="KW-1185">Reference proteome</keyword>
<evidence type="ECO:0000256" key="1">
    <source>
        <dbReference type="SAM" id="Coils"/>
    </source>
</evidence>
<dbReference type="AlphaFoldDB" id="A0AAV7RRM2"/>
<gene>
    <name evidence="3" type="ORF">NDU88_006302</name>
</gene>
<feature type="region of interest" description="Disordered" evidence="2">
    <location>
        <begin position="1"/>
        <end position="30"/>
    </location>
</feature>
<name>A0AAV7RRM2_PLEWA</name>
<evidence type="ECO:0000256" key="2">
    <source>
        <dbReference type="SAM" id="MobiDB-lite"/>
    </source>
</evidence>
<keyword evidence="1" id="KW-0175">Coiled coil</keyword>
<reference evidence="3" key="1">
    <citation type="journal article" date="2022" name="bioRxiv">
        <title>Sequencing and chromosome-scale assembly of the giantPleurodeles waltlgenome.</title>
        <authorList>
            <person name="Brown T."/>
            <person name="Elewa A."/>
            <person name="Iarovenko S."/>
            <person name="Subramanian E."/>
            <person name="Araus A.J."/>
            <person name="Petzold A."/>
            <person name="Susuki M."/>
            <person name="Suzuki K.-i.T."/>
            <person name="Hayashi T."/>
            <person name="Toyoda A."/>
            <person name="Oliveira C."/>
            <person name="Osipova E."/>
            <person name="Leigh N.D."/>
            <person name="Simon A."/>
            <person name="Yun M.H."/>
        </authorList>
    </citation>
    <scope>NUCLEOTIDE SEQUENCE</scope>
    <source>
        <strain evidence="3">20211129_DDA</strain>
        <tissue evidence="3">Liver</tissue>
    </source>
</reference>
<feature type="compositionally biased region" description="Polar residues" evidence="2">
    <location>
        <begin position="149"/>
        <end position="161"/>
    </location>
</feature>
<feature type="region of interest" description="Disordered" evidence="2">
    <location>
        <begin position="122"/>
        <end position="161"/>
    </location>
</feature>
<feature type="coiled-coil region" evidence="1">
    <location>
        <begin position="33"/>
        <end position="67"/>
    </location>
</feature>
<proteinExistence type="predicted"/>
<sequence length="161" mass="18116">MDKYAVPRQTGSPLCQTMPRVGQEMDQGPSADLKKVTEKVTNAETDIARFQSTSKRVEDQVQFLTAEHEKIVARLEDQEGRARRNNIRVVGMAKGVESPSVKLFLETLITDSLRPKRLSKFFTVERAHRDPGPTSATGGPSEDNHRKNFQLQGQRCHPTSR</sequence>
<dbReference type="Gene3D" id="3.30.70.1820">
    <property type="entry name" value="L1 transposable element, RRM domain"/>
    <property type="match status" value="1"/>
</dbReference>
<comment type="caution">
    <text evidence="3">The sequence shown here is derived from an EMBL/GenBank/DDBJ whole genome shotgun (WGS) entry which is preliminary data.</text>
</comment>
<protein>
    <submittedName>
        <fullName evidence="3">Uncharacterized protein</fullName>
    </submittedName>
</protein>
<dbReference type="Proteomes" id="UP001066276">
    <property type="component" value="Chromosome 5"/>
</dbReference>
<accession>A0AAV7RRM2</accession>
<organism evidence="3 4">
    <name type="scientific">Pleurodeles waltl</name>
    <name type="common">Iberian ribbed newt</name>
    <dbReference type="NCBI Taxonomy" id="8319"/>
    <lineage>
        <taxon>Eukaryota</taxon>
        <taxon>Metazoa</taxon>
        <taxon>Chordata</taxon>
        <taxon>Craniata</taxon>
        <taxon>Vertebrata</taxon>
        <taxon>Euteleostomi</taxon>
        <taxon>Amphibia</taxon>
        <taxon>Batrachia</taxon>
        <taxon>Caudata</taxon>
        <taxon>Salamandroidea</taxon>
        <taxon>Salamandridae</taxon>
        <taxon>Pleurodelinae</taxon>
        <taxon>Pleurodeles</taxon>
    </lineage>
</organism>
<evidence type="ECO:0000313" key="3">
    <source>
        <dbReference type="EMBL" id="KAJ1153543.1"/>
    </source>
</evidence>
<dbReference type="EMBL" id="JANPWB010000009">
    <property type="protein sequence ID" value="KAJ1153543.1"/>
    <property type="molecule type" value="Genomic_DNA"/>
</dbReference>